<accession>A0A6L9MBV8</accession>
<protein>
    <submittedName>
        <fullName evidence="2">Pyridoxamine 5'-phosphate oxidase family protein</fullName>
    </submittedName>
</protein>
<dbReference type="Pfam" id="PF01243">
    <property type="entry name" value="PNPOx_N"/>
    <property type="match status" value="1"/>
</dbReference>
<dbReference type="NCBIfam" id="TIGR04025">
    <property type="entry name" value="PPOX_FMN_DR2398"/>
    <property type="match status" value="1"/>
</dbReference>
<reference evidence="2 3" key="1">
    <citation type="submission" date="2020-01" db="EMBL/GenBank/DDBJ databases">
        <title>Genomes of bacteria type strains.</title>
        <authorList>
            <person name="Chen J."/>
            <person name="Zhu S."/>
            <person name="Chen J."/>
        </authorList>
    </citation>
    <scope>NUCLEOTIDE SEQUENCE [LARGE SCALE GENOMIC DNA]</scope>
    <source>
        <strain evidence="2 3">KCTC 52919</strain>
    </source>
</reference>
<dbReference type="Gene3D" id="2.30.110.10">
    <property type="entry name" value="Electron Transport, Fmn-binding Protein, Chain A"/>
    <property type="match status" value="1"/>
</dbReference>
<dbReference type="InterPro" id="IPR011576">
    <property type="entry name" value="Pyridox_Oxase_N"/>
</dbReference>
<dbReference type="PANTHER" id="PTHR42815:SF2">
    <property type="entry name" value="FAD-BINDING, PUTATIVE (AFU_ORTHOLOGUE AFUA_6G07600)-RELATED"/>
    <property type="match status" value="1"/>
</dbReference>
<sequence length="204" mass="22388">MATTLLRTLADLEAVYGEPVRGSLMKEIDHLSAHYRTFVQHAPFVLVASAGPGGLDCSPRGDAPGFVTVADEKTLLLPDRRGNNRVDTLRNVVADPRVALLFLVPGVGETLRVNGTAEIDVDPELLASFAIQGKAPRSVLRVHVERVYFQCQKALVRSHLWDPGTRIERSQLPSTGEILAALDREVDAAAYDAAYPERMRQTIY</sequence>
<name>A0A6L9MBV8_9HYPH</name>
<dbReference type="RefSeq" id="WP_163042032.1">
    <property type="nucleotide sequence ID" value="NZ_JAAAMJ010000001.1"/>
</dbReference>
<organism evidence="2 3">
    <name type="scientific">Aurantimonas aggregata</name>
    <dbReference type="NCBI Taxonomy" id="2047720"/>
    <lineage>
        <taxon>Bacteria</taxon>
        <taxon>Pseudomonadati</taxon>
        <taxon>Pseudomonadota</taxon>
        <taxon>Alphaproteobacteria</taxon>
        <taxon>Hyphomicrobiales</taxon>
        <taxon>Aurantimonadaceae</taxon>
        <taxon>Aurantimonas</taxon>
    </lineage>
</organism>
<proteinExistence type="predicted"/>
<dbReference type="SUPFAM" id="SSF50475">
    <property type="entry name" value="FMN-binding split barrel"/>
    <property type="match status" value="1"/>
</dbReference>
<dbReference type="InterPro" id="IPR012349">
    <property type="entry name" value="Split_barrel_FMN-bd"/>
</dbReference>
<evidence type="ECO:0000259" key="1">
    <source>
        <dbReference type="Pfam" id="PF01243"/>
    </source>
</evidence>
<dbReference type="InterPro" id="IPR024029">
    <property type="entry name" value="Pyridox_Oxase_FMN-dep"/>
</dbReference>
<feature type="domain" description="Pyridoxamine 5'-phosphate oxidase N-terminal" evidence="1">
    <location>
        <begin position="33"/>
        <end position="151"/>
    </location>
</feature>
<evidence type="ECO:0000313" key="2">
    <source>
        <dbReference type="EMBL" id="NDV85283.1"/>
    </source>
</evidence>
<comment type="caution">
    <text evidence="2">The sequence shown here is derived from an EMBL/GenBank/DDBJ whole genome shotgun (WGS) entry which is preliminary data.</text>
</comment>
<dbReference type="AlphaFoldDB" id="A0A6L9MBV8"/>
<dbReference type="Proteomes" id="UP000476332">
    <property type="component" value="Unassembled WGS sequence"/>
</dbReference>
<evidence type="ECO:0000313" key="3">
    <source>
        <dbReference type="Proteomes" id="UP000476332"/>
    </source>
</evidence>
<dbReference type="PANTHER" id="PTHR42815">
    <property type="entry name" value="FAD-BINDING, PUTATIVE (AFU_ORTHOLOGUE AFUA_6G07600)-RELATED"/>
    <property type="match status" value="1"/>
</dbReference>
<dbReference type="EMBL" id="JAAAMJ010000001">
    <property type="protein sequence ID" value="NDV85283.1"/>
    <property type="molecule type" value="Genomic_DNA"/>
</dbReference>
<keyword evidence="3" id="KW-1185">Reference proteome</keyword>
<gene>
    <name evidence="2" type="ORF">GTW51_01065</name>
</gene>